<gene>
    <name evidence="1" type="ORF">CSSPJE1EN2_LOCUS18923</name>
</gene>
<sequence length="109" mass="12212">MPCSMRSLKLVKSLNKQLKPDSEGSGENCLCPITYFKAAVVVIPLKWLSEDGGTHAYASHFTLSLSRTLELFWGVCSSFHPGLLYSWQSETQVDLQLKILFSIKLFLSV</sequence>
<dbReference type="Proteomes" id="UP001497522">
    <property type="component" value="Chromosome 5"/>
</dbReference>
<proteinExistence type="predicted"/>
<organism evidence="1 2">
    <name type="scientific">Sphagnum jensenii</name>
    <dbReference type="NCBI Taxonomy" id="128206"/>
    <lineage>
        <taxon>Eukaryota</taxon>
        <taxon>Viridiplantae</taxon>
        <taxon>Streptophyta</taxon>
        <taxon>Embryophyta</taxon>
        <taxon>Bryophyta</taxon>
        <taxon>Sphagnophytina</taxon>
        <taxon>Sphagnopsida</taxon>
        <taxon>Sphagnales</taxon>
        <taxon>Sphagnaceae</taxon>
        <taxon>Sphagnum</taxon>
    </lineage>
</organism>
<evidence type="ECO:0000313" key="1">
    <source>
        <dbReference type="EMBL" id="CAK9876881.1"/>
    </source>
</evidence>
<evidence type="ECO:0000313" key="2">
    <source>
        <dbReference type="Proteomes" id="UP001497522"/>
    </source>
</evidence>
<accession>A0ABP1BM54</accession>
<protein>
    <submittedName>
        <fullName evidence="1">Uncharacterized protein</fullName>
    </submittedName>
</protein>
<keyword evidence="2" id="KW-1185">Reference proteome</keyword>
<reference evidence="1" key="1">
    <citation type="submission" date="2024-03" db="EMBL/GenBank/DDBJ databases">
        <authorList>
            <consortium name="ELIXIR-Norway"/>
            <consortium name="Elixir Norway"/>
        </authorList>
    </citation>
    <scope>NUCLEOTIDE SEQUENCE</scope>
</reference>
<name>A0ABP1BM54_9BRYO</name>
<dbReference type="EMBL" id="OZ023706">
    <property type="protein sequence ID" value="CAK9876881.1"/>
    <property type="molecule type" value="Genomic_DNA"/>
</dbReference>